<dbReference type="EMBL" id="HBNS01058992">
    <property type="protein sequence ID" value="CAE4664626.1"/>
    <property type="molecule type" value="Transcribed_RNA"/>
</dbReference>
<dbReference type="AlphaFoldDB" id="A0A7S4T3L3"/>
<organism evidence="1">
    <name type="scientific">Ditylum brightwellii</name>
    <dbReference type="NCBI Taxonomy" id="49249"/>
    <lineage>
        <taxon>Eukaryota</taxon>
        <taxon>Sar</taxon>
        <taxon>Stramenopiles</taxon>
        <taxon>Ochrophyta</taxon>
        <taxon>Bacillariophyta</taxon>
        <taxon>Mediophyceae</taxon>
        <taxon>Lithodesmiophycidae</taxon>
        <taxon>Lithodesmiales</taxon>
        <taxon>Lithodesmiaceae</taxon>
        <taxon>Ditylum</taxon>
    </lineage>
</organism>
<proteinExistence type="predicted"/>
<accession>A0A7S4T3L3</accession>
<sequence length="131" mass="14545">MPKLALYLDSSSGILHAKLQCVDNLIFSLLVFPPPSLGSCRGWRSIGCSCPHGRNYHHVFRIKRGNVLDFHRGSAADNALDLLCFATLSNLVLLQKQWENNMHDDNAASLSSIVGTLSLVVSFWTCTMREI</sequence>
<name>A0A7S4T3L3_9STRA</name>
<gene>
    <name evidence="1" type="ORF">DBRI00130_LOCUS42415</name>
</gene>
<evidence type="ECO:0000313" key="1">
    <source>
        <dbReference type="EMBL" id="CAE4664626.1"/>
    </source>
</evidence>
<reference evidence="1" key="1">
    <citation type="submission" date="2021-01" db="EMBL/GenBank/DDBJ databases">
        <authorList>
            <person name="Corre E."/>
            <person name="Pelletier E."/>
            <person name="Niang G."/>
            <person name="Scheremetjew M."/>
            <person name="Finn R."/>
            <person name="Kale V."/>
            <person name="Holt S."/>
            <person name="Cochrane G."/>
            <person name="Meng A."/>
            <person name="Brown T."/>
            <person name="Cohen L."/>
        </authorList>
    </citation>
    <scope>NUCLEOTIDE SEQUENCE</scope>
    <source>
        <strain evidence="1">GSO104</strain>
    </source>
</reference>
<protein>
    <submittedName>
        <fullName evidence="1">Uncharacterized protein</fullName>
    </submittedName>
</protein>